<dbReference type="PANTHER" id="PTHR30570">
    <property type="entry name" value="PERIPLASMIC PHOSPHATE BINDING COMPONENT OF PHOSPHATE ABC TRANSPORTER"/>
    <property type="match status" value="1"/>
</dbReference>
<name>A0A2Z6E851_9GAMM</name>
<dbReference type="SUPFAM" id="SSF54106">
    <property type="entry name" value="LysM domain"/>
    <property type="match status" value="1"/>
</dbReference>
<dbReference type="Pfam" id="PF01476">
    <property type="entry name" value="LysM"/>
    <property type="match status" value="1"/>
</dbReference>
<dbReference type="InterPro" id="IPR024370">
    <property type="entry name" value="PBP_domain"/>
</dbReference>
<dbReference type="InterPro" id="IPR036779">
    <property type="entry name" value="LysM_dom_sf"/>
</dbReference>
<keyword evidence="1 3" id="KW-0732">Signal</keyword>
<evidence type="ECO:0000256" key="1">
    <source>
        <dbReference type="ARBA" id="ARBA00022729"/>
    </source>
</evidence>
<reference evidence="6" key="1">
    <citation type="submission" date="2018-04" db="EMBL/GenBank/DDBJ databases">
        <authorList>
            <person name="Watanabe M."/>
            <person name="Kojima H."/>
        </authorList>
    </citation>
    <scope>NUCLEOTIDE SEQUENCE [LARGE SCALE GENOMIC DNA]</scope>
    <source>
        <strain evidence="6">Dysh456</strain>
    </source>
</reference>
<feature type="domain" description="LysM" evidence="4">
    <location>
        <begin position="387"/>
        <end position="430"/>
    </location>
</feature>
<gene>
    <name evidence="5" type="ORF">ALSL_2218</name>
</gene>
<evidence type="ECO:0000313" key="5">
    <source>
        <dbReference type="EMBL" id="BBD80844.1"/>
    </source>
</evidence>
<dbReference type="OrthoDB" id="9790048at2"/>
<dbReference type="InterPro" id="IPR050811">
    <property type="entry name" value="Phosphate_ABC_transporter"/>
</dbReference>
<feature type="signal peptide" evidence="3">
    <location>
        <begin position="1"/>
        <end position="24"/>
    </location>
</feature>
<feature type="region of interest" description="Disordered" evidence="2">
    <location>
        <begin position="346"/>
        <end position="388"/>
    </location>
</feature>
<dbReference type="SUPFAM" id="SSF53850">
    <property type="entry name" value="Periplasmic binding protein-like II"/>
    <property type="match status" value="1"/>
</dbReference>
<dbReference type="KEGG" id="rbd:ALSL_2218"/>
<keyword evidence="6" id="KW-1185">Reference proteome</keyword>
<sequence>MRPTLVRILTLAVLGACFGQGVVAATKTAVHHGKTSHKKTVAPKGPTLVWRGDVTSARSVVTDVAAAWEKSGHGHLEVQSFNTASGLDAVSAGLADLAGVAREGDGSAAESRLVFTPVAWDALVILTHPSNPVSNLTLKQVHDVYYGKITNWRELGGPDAPINVYAVASPGDGVEYSLRRLLFGRGNQPVAAPRLYVNTAKLEEAVTLDPHAFGVSTLSGAIGNRKLKMFSLDGVAPSVANVADGSYPLYMPVYLVTNPSSPKAAEAKAFVDFMQSEDGKAVLRKHAILAYADAPALAELDADRRSRILAEVGARPLPIGGTPMAAPGATYADRAAIAPGSPLTEQARQALEARQAAQAPAATPAPADEPAPAVAATPKPATGGGARTYTVAKGDTLGSIARRNAIQVAQLREWNHLKGDNIRQGQVLQLSAD</sequence>
<feature type="chain" id="PRO_5016328631" evidence="3">
    <location>
        <begin position="25"/>
        <end position="433"/>
    </location>
</feature>
<dbReference type="Gene3D" id="3.40.190.10">
    <property type="entry name" value="Periplasmic binding protein-like II"/>
    <property type="match status" value="2"/>
</dbReference>
<dbReference type="InterPro" id="IPR018392">
    <property type="entry name" value="LysM"/>
</dbReference>
<dbReference type="PANTHER" id="PTHR30570:SF1">
    <property type="entry name" value="PHOSPHATE-BINDING PROTEIN PSTS"/>
    <property type="match status" value="1"/>
</dbReference>
<dbReference type="EMBL" id="AP018560">
    <property type="protein sequence ID" value="BBD80844.1"/>
    <property type="molecule type" value="Genomic_DNA"/>
</dbReference>
<organism evidence="5 6">
    <name type="scientific">Aerosticca soli</name>
    <dbReference type="NCBI Taxonomy" id="2010829"/>
    <lineage>
        <taxon>Bacteria</taxon>
        <taxon>Pseudomonadati</taxon>
        <taxon>Pseudomonadota</taxon>
        <taxon>Gammaproteobacteria</taxon>
        <taxon>Lysobacterales</taxon>
        <taxon>Rhodanobacteraceae</taxon>
        <taxon>Aerosticca</taxon>
    </lineage>
</organism>
<accession>A0A2Z6E851</accession>
<dbReference type="CDD" id="cd00118">
    <property type="entry name" value="LysM"/>
    <property type="match status" value="1"/>
</dbReference>
<protein>
    <submittedName>
        <fullName evidence="5">Phosphate ABC transporter, periplasmic phosphate-binding protein PstS</fullName>
    </submittedName>
</protein>
<dbReference type="Proteomes" id="UP000270530">
    <property type="component" value="Chromosome"/>
</dbReference>
<feature type="compositionally biased region" description="Low complexity" evidence="2">
    <location>
        <begin position="346"/>
        <end position="381"/>
    </location>
</feature>
<dbReference type="RefSeq" id="WP_126539141.1">
    <property type="nucleotide sequence ID" value="NZ_AP018560.1"/>
</dbReference>
<reference evidence="6" key="2">
    <citation type="submission" date="2018-06" db="EMBL/GenBank/DDBJ databases">
        <title>Genome sequence of Rhodanobacteraceae bacterium strain Dysh456.</title>
        <authorList>
            <person name="Fukui M."/>
        </authorList>
    </citation>
    <scope>NUCLEOTIDE SEQUENCE [LARGE SCALE GENOMIC DNA]</scope>
    <source>
        <strain evidence="6">Dysh456</strain>
    </source>
</reference>
<dbReference type="AlphaFoldDB" id="A0A2Z6E851"/>
<dbReference type="SMART" id="SM00257">
    <property type="entry name" value="LysM"/>
    <property type="match status" value="1"/>
</dbReference>
<evidence type="ECO:0000313" key="6">
    <source>
        <dbReference type="Proteomes" id="UP000270530"/>
    </source>
</evidence>
<dbReference type="Gene3D" id="3.10.350.10">
    <property type="entry name" value="LysM domain"/>
    <property type="match status" value="1"/>
</dbReference>
<evidence type="ECO:0000259" key="4">
    <source>
        <dbReference type="PROSITE" id="PS51782"/>
    </source>
</evidence>
<dbReference type="Pfam" id="PF12849">
    <property type="entry name" value="PBP_like_2"/>
    <property type="match status" value="1"/>
</dbReference>
<proteinExistence type="predicted"/>
<evidence type="ECO:0000256" key="2">
    <source>
        <dbReference type="SAM" id="MobiDB-lite"/>
    </source>
</evidence>
<dbReference type="PROSITE" id="PS51782">
    <property type="entry name" value="LYSM"/>
    <property type="match status" value="1"/>
</dbReference>
<evidence type="ECO:0000256" key="3">
    <source>
        <dbReference type="SAM" id="SignalP"/>
    </source>
</evidence>